<name>A0ABT4ZIB1_9RHOB</name>
<dbReference type="Pfam" id="PF25917">
    <property type="entry name" value="BSH_RND"/>
    <property type="match status" value="1"/>
</dbReference>
<feature type="domain" description="Multidrug resistance protein MdtA-like barrel-sandwich hybrid" evidence="2">
    <location>
        <begin position="45"/>
        <end position="239"/>
    </location>
</feature>
<dbReference type="InterPro" id="IPR058625">
    <property type="entry name" value="MdtA-like_BSH"/>
</dbReference>
<organism evidence="4 5">
    <name type="scientific">Paracoccus onchidii</name>
    <dbReference type="NCBI Taxonomy" id="3017813"/>
    <lineage>
        <taxon>Bacteria</taxon>
        <taxon>Pseudomonadati</taxon>
        <taxon>Pseudomonadota</taxon>
        <taxon>Alphaproteobacteria</taxon>
        <taxon>Rhodobacterales</taxon>
        <taxon>Paracoccaceae</taxon>
        <taxon>Paracoccus</taxon>
    </lineage>
</organism>
<sequence length="340" mass="36367">MLKRFSILGGLILAVMATAAFVNRPEAMRSVQSTKDAYLQADYTNVAPRISATVVEVLVKENQYVDKGAVLARLDDRDQKIAVQTAQAALDAARANLRMLRAETDMQDLVIEQANATLEADHAALTLAQTQEKRLRKLVARKSSPQSLLDEALSNLTSAEAALRSDTAKHDAARRQIEVYAAQQDAAKAAVSQAEVALANAQLELSYTMIVAPISGTVGQMNLRVGGYAPAGNTLASIVPLQNIYVEARFRETQLARVRPGQPVRFSVDGIPGHEFTGTVDSIGPASGASYSALSAQNATGNFTKVAQRLPVRISVDPDQANADIMRVGMSVVPRIDVSG</sequence>
<dbReference type="PANTHER" id="PTHR30386">
    <property type="entry name" value="MEMBRANE FUSION SUBUNIT OF EMRAB-TOLC MULTIDRUG EFFLUX PUMP"/>
    <property type="match status" value="1"/>
</dbReference>
<protein>
    <submittedName>
        <fullName evidence="4">HlyD family secretion protein</fullName>
    </submittedName>
</protein>
<dbReference type="InterPro" id="IPR058634">
    <property type="entry name" value="AaeA-lik-b-barrel"/>
</dbReference>
<evidence type="ECO:0000313" key="5">
    <source>
        <dbReference type="Proteomes" id="UP001165641"/>
    </source>
</evidence>
<dbReference type="Proteomes" id="UP001165641">
    <property type="component" value="Unassembled WGS sequence"/>
</dbReference>
<dbReference type="RefSeq" id="WP_271890199.1">
    <property type="nucleotide sequence ID" value="NZ_JAQBIE010000026.1"/>
</dbReference>
<evidence type="ECO:0000259" key="3">
    <source>
        <dbReference type="Pfam" id="PF25963"/>
    </source>
</evidence>
<dbReference type="PANTHER" id="PTHR30386:SF24">
    <property type="entry name" value="MULTIDRUG RESISTANCE EFFLUX PUMP"/>
    <property type="match status" value="1"/>
</dbReference>
<feature type="chain" id="PRO_5045250779" evidence="1">
    <location>
        <begin position="20"/>
        <end position="340"/>
    </location>
</feature>
<dbReference type="SUPFAM" id="SSF111369">
    <property type="entry name" value="HlyD-like secretion proteins"/>
    <property type="match status" value="2"/>
</dbReference>
<evidence type="ECO:0000313" key="4">
    <source>
        <dbReference type="EMBL" id="MDB6179098.1"/>
    </source>
</evidence>
<dbReference type="InterPro" id="IPR050739">
    <property type="entry name" value="MFP"/>
</dbReference>
<reference evidence="4" key="1">
    <citation type="submission" date="2022-12" db="EMBL/GenBank/DDBJ databases">
        <title>Paracoccus onchidii sp. nov., isolated from a marine invertebrate from the South China Sea.</title>
        <authorList>
            <person name="Xu S."/>
            <person name="Liu Z."/>
            <person name="Xu Y."/>
        </authorList>
    </citation>
    <scope>NUCLEOTIDE SEQUENCE</scope>
    <source>
        <strain evidence="4">Z330</strain>
    </source>
</reference>
<dbReference type="Gene3D" id="2.40.30.170">
    <property type="match status" value="1"/>
</dbReference>
<dbReference type="EMBL" id="JAQBIE010000026">
    <property type="protein sequence ID" value="MDB6179098.1"/>
    <property type="molecule type" value="Genomic_DNA"/>
</dbReference>
<gene>
    <name evidence="4" type="ORF">PAF17_16530</name>
</gene>
<proteinExistence type="predicted"/>
<feature type="signal peptide" evidence="1">
    <location>
        <begin position="1"/>
        <end position="19"/>
    </location>
</feature>
<keyword evidence="5" id="KW-1185">Reference proteome</keyword>
<feature type="domain" description="p-hydroxybenzoic acid efflux pump subunit AaeA-like beta-barrel" evidence="3">
    <location>
        <begin position="244"/>
        <end position="325"/>
    </location>
</feature>
<accession>A0ABT4ZIB1</accession>
<evidence type="ECO:0000256" key="1">
    <source>
        <dbReference type="SAM" id="SignalP"/>
    </source>
</evidence>
<dbReference type="Pfam" id="PF25963">
    <property type="entry name" value="Beta-barrel_AAEA"/>
    <property type="match status" value="1"/>
</dbReference>
<dbReference type="Gene3D" id="2.40.50.100">
    <property type="match status" value="1"/>
</dbReference>
<comment type="caution">
    <text evidence="4">The sequence shown here is derived from an EMBL/GenBank/DDBJ whole genome shotgun (WGS) entry which is preliminary data.</text>
</comment>
<keyword evidence="1" id="KW-0732">Signal</keyword>
<dbReference type="Gene3D" id="1.10.287.470">
    <property type="entry name" value="Helix hairpin bin"/>
    <property type="match status" value="2"/>
</dbReference>
<evidence type="ECO:0000259" key="2">
    <source>
        <dbReference type="Pfam" id="PF25917"/>
    </source>
</evidence>